<dbReference type="STRING" id="419479.SAMN04488563_3244"/>
<feature type="region of interest" description="Disordered" evidence="1">
    <location>
        <begin position="1"/>
        <end position="28"/>
    </location>
</feature>
<dbReference type="RefSeq" id="WP_046769800.1">
    <property type="nucleotide sequence ID" value="NZ_LBMC01000013.1"/>
</dbReference>
<gene>
    <name evidence="2" type="ORF">SAMN04488563_3244</name>
</gene>
<accession>A0A1H2JZS8</accession>
<keyword evidence="3" id="KW-1185">Reference proteome</keyword>
<evidence type="ECO:0000313" key="2">
    <source>
        <dbReference type="EMBL" id="SDU61721.1"/>
    </source>
</evidence>
<evidence type="ECO:0000256" key="1">
    <source>
        <dbReference type="SAM" id="MobiDB-lite"/>
    </source>
</evidence>
<protein>
    <submittedName>
        <fullName evidence="2">Uncharacterized protein</fullName>
    </submittedName>
</protein>
<name>A0A1H2JZS8_9ACTN</name>
<dbReference type="OrthoDB" id="5144898at2"/>
<reference evidence="3" key="1">
    <citation type="submission" date="2016-10" db="EMBL/GenBank/DDBJ databases">
        <authorList>
            <person name="Varghese N."/>
            <person name="Submissions S."/>
        </authorList>
    </citation>
    <scope>NUCLEOTIDE SEQUENCE [LARGE SCALE GENOMIC DNA]</scope>
    <source>
        <strain evidence="3">DSM 45079</strain>
    </source>
</reference>
<organism evidence="2 3">
    <name type="scientific">Jiangella alkaliphila</name>
    <dbReference type="NCBI Taxonomy" id="419479"/>
    <lineage>
        <taxon>Bacteria</taxon>
        <taxon>Bacillati</taxon>
        <taxon>Actinomycetota</taxon>
        <taxon>Actinomycetes</taxon>
        <taxon>Jiangellales</taxon>
        <taxon>Jiangellaceae</taxon>
        <taxon>Jiangella</taxon>
    </lineage>
</organism>
<dbReference type="EMBL" id="LT629791">
    <property type="protein sequence ID" value="SDU61721.1"/>
    <property type="molecule type" value="Genomic_DNA"/>
</dbReference>
<dbReference type="AlphaFoldDB" id="A0A1H2JZS8"/>
<proteinExistence type="predicted"/>
<sequence>MKLRRQRPAPIDGLEPGERVLATGGGPDGEVAATTHRLLLRDTSVEWARVETAAWDGDAELLVVTEVPDGRGQRRRHRVALESPRRLVDVVREQVTQSVVISRHVPVDGRRGVRVTGRRTPADLITWTAAVDSGLDLRDPATKARVDAAVALVRNEVE</sequence>
<evidence type="ECO:0000313" key="3">
    <source>
        <dbReference type="Proteomes" id="UP000182977"/>
    </source>
</evidence>
<dbReference type="Proteomes" id="UP000182977">
    <property type="component" value="Chromosome I"/>
</dbReference>